<comment type="caution">
    <text evidence="2">The sequence shown here is derived from an EMBL/GenBank/DDBJ whole genome shotgun (WGS) entry which is preliminary data.</text>
</comment>
<proteinExistence type="predicted"/>
<protein>
    <submittedName>
        <fullName evidence="2">SPARC-related modular calcium-binding protein 2 isoform X1</fullName>
    </submittedName>
</protein>
<accession>A0AAD3NLZ8</accession>
<feature type="signal peptide" evidence="1">
    <location>
        <begin position="1"/>
        <end position="18"/>
    </location>
</feature>
<sequence length="74" mass="7781">MRVSPLLVFLCLLCAGRAQKFSALTCLYLPASLSACLPLSRIHSYTGGSLEAEVPVSEGTCCTSAHGTIYRSSA</sequence>
<keyword evidence="3" id="KW-1185">Reference proteome</keyword>
<dbReference type="EMBL" id="BRZM01002205">
    <property type="protein sequence ID" value="GLD74392.1"/>
    <property type="molecule type" value="Genomic_DNA"/>
</dbReference>
<keyword evidence="1" id="KW-0732">Signal</keyword>
<dbReference type="Proteomes" id="UP001279410">
    <property type="component" value="Unassembled WGS sequence"/>
</dbReference>
<evidence type="ECO:0000313" key="2">
    <source>
        <dbReference type="EMBL" id="GLD74392.1"/>
    </source>
</evidence>
<dbReference type="AlphaFoldDB" id="A0AAD3NLZ8"/>
<evidence type="ECO:0000256" key="1">
    <source>
        <dbReference type="SAM" id="SignalP"/>
    </source>
</evidence>
<gene>
    <name evidence="2" type="ORF">AKAME5_002572100</name>
</gene>
<feature type="chain" id="PRO_5042009013" evidence="1">
    <location>
        <begin position="19"/>
        <end position="74"/>
    </location>
</feature>
<evidence type="ECO:0000313" key="3">
    <source>
        <dbReference type="Proteomes" id="UP001279410"/>
    </source>
</evidence>
<reference evidence="2" key="1">
    <citation type="submission" date="2022-08" db="EMBL/GenBank/DDBJ databases">
        <title>Genome sequencing of akame (Lates japonicus).</title>
        <authorList>
            <person name="Hashiguchi Y."/>
            <person name="Takahashi H."/>
        </authorList>
    </citation>
    <scope>NUCLEOTIDE SEQUENCE</scope>
    <source>
        <strain evidence="2">Kochi</strain>
    </source>
</reference>
<organism evidence="2 3">
    <name type="scientific">Lates japonicus</name>
    <name type="common">Japanese lates</name>
    <dbReference type="NCBI Taxonomy" id="270547"/>
    <lineage>
        <taxon>Eukaryota</taxon>
        <taxon>Metazoa</taxon>
        <taxon>Chordata</taxon>
        <taxon>Craniata</taxon>
        <taxon>Vertebrata</taxon>
        <taxon>Euteleostomi</taxon>
        <taxon>Actinopterygii</taxon>
        <taxon>Neopterygii</taxon>
        <taxon>Teleostei</taxon>
        <taxon>Neoteleostei</taxon>
        <taxon>Acanthomorphata</taxon>
        <taxon>Carangaria</taxon>
        <taxon>Carangaria incertae sedis</taxon>
        <taxon>Centropomidae</taxon>
        <taxon>Lates</taxon>
    </lineage>
</organism>
<name>A0AAD3NLZ8_LATJO</name>